<dbReference type="EMBL" id="KZ559580">
    <property type="protein sequence ID" value="PLN78252.1"/>
    <property type="molecule type" value="Genomic_DNA"/>
</dbReference>
<feature type="domain" description="AB hydrolase-1" evidence="2">
    <location>
        <begin position="49"/>
        <end position="214"/>
    </location>
</feature>
<dbReference type="Proteomes" id="UP000235023">
    <property type="component" value="Unassembled WGS sequence"/>
</dbReference>
<evidence type="ECO:0000256" key="1">
    <source>
        <dbReference type="SAM" id="MobiDB-lite"/>
    </source>
</evidence>
<keyword evidence="4" id="KW-1185">Reference proteome</keyword>
<dbReference type="OrthoDB" id="94039at2759"/>
<name>A0A2J5HM25_9EURO</name>
<keyword evidence="3" id="KW-0378">Hydrolase</keyword>
<feature type="compositionally biased region" description="Polar residues" evidence="1">
    <location>
        <begin position="262"/>
        <end position="278"/>
    </location>
</feature>
<evidence type="ECO:0000313" key="4">
    <source>
        <dbReference type="Proteomes" id="UP000235023"/>
    </source>
</evidence>
<sequence length="335" mass="37536">MSSMSDIFRVIEHTVPSHRQNDALVLSVKQYIPLDNPNPRSDDVTIIGAPGNGHVKELYEPLWEELYHRSKTAGFRIRSIWIADGTHQGKSGLLNDGRLQNDVDWLDHSHDLRHLINLKHADMPGPIVGIGHSMGGTQLAYLSLLQPHLLHSLILIEPGIDEPSPTSAVQQGIARCAQLSLNSPDIWPSIQAAQEFTARNPLFQTWDPRVVRRWLHYGLRNVSSTGTGTAPSLQQHNHSTAIPVTLTTPRHQEMLVYKRPTESLTASSDSPPSRNTHSPYYRPEPHRVLSRLPHLQPSTLYLIGGRSPLCAPHLRELRLRYTGTGRYMSPGVHTH</sequence>
<dbReference type="Pfam" id="PF12697">
    <property type="entry name" value="Abhydrolase_6"/>
    <property type="match status" value="1"/>
</dbReference>
<accession>A0A2J5HM25</accession>
<dbReference type="AlphaFoldDB" id="A0A2J5HM25"/>
<gene>
    <name evidence="3" type="ORF">BDW42DRAFT_202254</name>
</gene>
<dbReference type="Gene3D" id="3.40.50.1820">
    <property type="entry name" value="alpha/beta hydrolase"/>
    <property type="match status" value="1"/>
</dbReference>
<proteinExistence type="predicted"/>
<feature type="region of interest" description="Disordered" evidence="1">
    <location>
        <begin position="260"/>
        <end position="284"/>
    </location>
</feature>
<dbReference type="GO" id="GO:0016787">
    <property type="term" value="F:hydrolase activity"/>
    <property type="evidence" value="ECO:0007669"/>
    <property type="project" value="UniProtKB-KW"/>
</dbReference>
<evidence type="ECO:0000313" key="3">
    <source>
        <dbReference type="EMBL" id="PLN78252.1"/>
    </source>
</evidence>
<dbReference type="SUPFAM" id="SSF53474">
    <property type="entry name" value="alpha/beta-Hydrolases"/>
    <property type="match status" value="1"/>
</dbReference>
<protein>
    <submittedName>
        <fullName evidence="3">Alpha/beta hydrolase fold-1</fullName>
    </submittedName>
</protein>
<evidence type="ECO:0000259" key="2">
    <source>
        <dbReference type="Pfam" id="PF12697"/>
    </source>
</evidence>
<organism evidence="3 4">
    <name type="scientific">Aspergillus taichungensis</name>
    <dbReference type="NCBI Taxonomy" id="482145"/>
    <lineage>
        <taxon>Eukaryota</taxon>
        <taxon>Fungi</taxon>
        <taxon>Dikarya</taxon>
        <taxon>Ascomycota</taxon>
        <taxon>Pezizomycotina</taxon>
        <taxon>Eurotiomycetes</taxon>
        <taxon>Eurotiomycetidae</taxon>
        <taxon>Eurotiales</taxon>
        <taxon>Aspergillaceae</taxon>
        <taxon>Aspergillus</taxon>
        <taxon>Aspergillus subgen. Circumdati</taxon>
    </lineage>
</organism>
<dbReference type="InterPro" id="IPR000073">
    <property type="entry name" value="AB_hydrolase_1"/>
</dbReference>
<dbReference type="InterPro" id="IPR029058">
    <property type="entry name" value="AB_hydrolase_fold"/>
</dbReference>
<reference evidence="4" key="1">
    <citation type="submission" date="2017-12" db="EMBL/GenBank/DDBJ databases">
        <authorList>
            <consortium name="DOE Joint Genome Institute"/>
            <person name="Mondo S.J."/>
            <person name="Kjaerbolling I."/>
            <person name="Vesth T.C."/>
            <person name="Frisvad J.C."/>
            <person name="Nybo J.L."/>
            <person name="Theobald S."/>
            <person name="Kuo A."/>
            <person name="Bowyer P."/>
            <person name="Matsuda Y."/>
            <person name="Lyhne E.K."/>
            <person name="Kogle M.E."/>
            <person name="Clum A."/>
            <person name="Lipzen A."/>
            <person name="Salamov A."/>
            <person name="Ngan C.Y."/>
            <person name="Daum C."/>
            <person name="Chiniquy J."/>
            <person name="Barry K."/>
            <person name="LaButti K."/>
            <person name="Haridas S."/>
            <person name="Simmons B.A."/>
            <person name="Magnuson J.K."/>
            <person name="Mortensen U.H."/>
            <person name="Larsen T.O."/>
            <person name="Grigoriev I.V."/>
            <person name="Baker S.E."/>
            <person name="Andersen M.R."/>
            <person name="Nordberg H.P."/>
            <person name="Cantor M.N."/>
            <person name="Hua S.X."/>
        </authorList>
    </citation>
    <scope>NUCLEOTIDE SEQUENCE [LARGE SCALE GENOMIC DNA]</scope>
    <source>
        <strain evidence="4">IBT 19404</strain>
    </source>
</reference>